<sequence length="224" mass="24771">MIFNFRAAATAALAFLAVPTFANLPASQLVDSIKGLTGQLNSLHDTCQSAQQGGFFGGTQGYSTIQYSFTQIVSDCQNTYTFIQTAQGEQSYYTEQESWEISTAWDDCLKAQQDVLVILKGGQDIFSAIVSIILGAIQDIQNIFDQITKGLADICPPKKQDIIEYWQPVQITFSDCISEFQGWGVSQDNSWSIPNDKSWWDVDLTDKGKDFKGGKGGWKRAFVA</sequence>
<keyword evidence="3" id="KW-1185">Reference proteome</keyword>
<evidence type="ECO:0000313" key="3">
    <source>
        <dbReference type="Proteomes" id="UP000774617"/>
    </source>
</evidence>
<protein>
    <submittedName>
        <fullName evidence="2">Uncharacterized protein</fullName>
    </submittedName>
</protein>
<dbReference type="Proteomes" id="UP000774617">
    <property type="component" value="Unassembled WGS sequence"/>
</dbReference>
<dbReference type="EMBL" id="JAGTJR010000076">
    <property type="protein sequence ID" value="KAH7015994.1"/>
    <property type="molecule type" value="Genomic_DNA"/>
</dbReference>
<feature type="chain" id="PRO_5045278221" evidence="1">
    <location>
        <begin position="23"/>
        <end position="224"/>
    </location>
</feature>
<reference evidence="2 3" key="1">
    <citation type="journal article" date="2021" name="Nat. Commun.">
        <title>Genetic determinants of endophytism in the Arabidopsis root mycobiome.</title>
        <authorList>
            <person name="Mesny F."/>
            <person name="Miyauchi S."/>
            <person name="Thiergart T."/>
            <person name="Pickel B."/>
            <person name="Atanasova L."/>
            <person name="Karlsson M."/>
            <person name="Huettel B."/>
            <person name="Barry K.W."/>
            <person name="Haridas S."/>
            <person name="Chen C."/>
            <person name="Bauer D."/>
            <person name="Andreopoulos W."/>
            <person name="Pangilinan J."/>
            <person name="LaButti K."/>
            <person name="Riley R."/>
            <person name="Lipzen A."/>
            <person name="Clum A."/>
            <person name="Drula E."/>
            <person name="Henrissat B."/>
            <person name="Kohler A."/>
            <person name="Grigoriev I.V."/>
            <person name="Martin F.M."/>
            <person name="Hacquard S."/>
        </authorList>
    </citation>
    <scope>NUCLEOTIDE SEQUENCE [LARGE SCALE GENOMIC DNA]</scope>
    <source>
        <strain evidence="2 3">MPI-SDFR-AT-0080</strain>
    </source>
</reference>
<keyword evidence="1" id="KW-0732">Signal</keyword>
<gene>
    <name evidence="2" type="ORF">B0J12DRAFT_419137</name>
</gene>
<feature type="signal peptide" evidence="1">
    <location>
        <begin position="1"/>
        <end position="22"/>
    </location>
</feature>
<evidence type="ECO:0000313" key="2">
    <source>
        <dbReference type="EMBL" id="KAH7015994.1"/>
    </source>
</evidence>
<accession>A0ABQ8FRB6</accession>
<organism evidence="2 3">
    <name type="scientific">Macrophomina phaseolina</name>
    <dbReference type="NCBI Taxonomy" id="35725"/>
    <lineage>
        <taxon>Eukaryota</taxon>
        <taxon>Fungi</taxon>
        <taxon>Dikarya</taxon>
        <taxon>Ascomycota</taxon>
        <taxon>Pezizomycotina</taxon>
        <taxon>Dothideomycetes</taxon>
        <taxon>Dothideomycetes incertae sedis</taxon>
        <taxon>Botryosphaeriales</taxon>
        <taxon>Botryosphaeriaceae</taxon>
        <taxon>Macrophomina</taxon>
    </lineage>
</organism>
<name>A0ABQ8FRB6_9PEZI</name>
<comment type="caution">
    <text evidence="2">The sequence shown here is derived from an EMBL/GenBank/DDBJ whole genome shotgun (WGS) entry which is preliminary data.</text>
</comment>
<evidence type="ECO:0000256" key="1">
    <source>
        <dbReference type="SAM" id="SignalP"/>
    </source>
</evidence>
<proteinExistence type="predicted"/>